<evidence type="ECO:0000256" key="2">
    <source>
        <dbReference type="SAM" id="Phobius"/>
    </source>
</evidence>
<feature type="compositionally biased region" description="Acidic residues" evidence="1">
    <location>
        <begin position="9"/>
        <end position="20"/>
    </location>
</feature>
<gene>
    <name evidence="4" type="ORF">SAMN04489841_3509</name>
</gene>
<dbReference type="InterPro" id="IPR029044">
    <property type="entry name" value="Nucleotide-diphossugar_trans"/>
</dbReference>
<evidence type="ECO:0000259" key="3">
    <source>
        <dbReference type="Pfam" id="PF00535"/>
    </source>
</evidence>
<reference evidence="5" key="1">
    <citation type="submission" date="2016-10" db="EMBL/GenBank/DDBJ databases">
        <authorList>
            <person name="Varghese N."/>
            <person name="Submissions S."/>
        </authorList>
    </citation>
    <scope>NUCLEOTIDE SEQUENCE [LARGE SCALE GENOMIC DNA]</scope>
    <source>
        <strain evidence="5">DSM 25055</strain>
    </source>
</reference>
<dbReference type="OrthoDB" id="147253at2157"/>
<dbReference type="Gene3D" id="3.90.550.10">
    <property type="entry name" value="Spore Coat Polysaccharide Biosynthesis Protein SpsA, Chain A"/>
    <property type="match status" value="1"/>
</dbReference>
<dbReference type="Pfam" id="PF00535">
    <property type="entry name" value="Glycos_transf_2"/>
    <property type="match status" value="1"/>
</dbReference>
<dbReference type="PANTHER" id="PTHR48090:SF7">
    <property type="entry name" value="RFBJ PROTEIN"/>
    <property type="match status" value="1"/>
</dbReference>
<organism evidence="4 5">
    <name type="scientific">Natrinema salaciae</name>
    <dbReference type="NCBI Taxonomy" id="1186196"/>
    <lineage>
        <taxon>Archaea</taxon>
        <taxon>Methanobacteriati</taxon>
        <taxon>Methanobacteriota</taxon>
        <taxon>Stenosarchaea group</taxon>
        <taxon>Halobacteria</taxon>
        <taxon>Halobacteriales</taxon>
        <taxon>Natrialbaceae</taxon>
        <taxon>Natrinema</taxon>
    </lineage>
</organism>
<accession>A0A1H9MV34</accession>
<dbReference type="AlphaFoldDB" id="A0A1H9MV34"/>
<dbReference type="RefSeq" id="WP_090619687.1">
    <property type="nucleotide sequence ID" value="NZ_FOFD01000004.1"/>
</dbReference>
<keyword evidence="4" id="KW-0808">Transferase</keyword>
<evidence type="ECO:0000313" key="5">
    <source>
        <dbReference type="Proteomes" id="UP000199114"/>
    </source>
</evidence>
<protein>
    <submittedName>
        <fullName evidence="4">Glycosyltransferase involved in cell wall bisynthesis</fullName>
    </submittedName>
</protein>
<feature type="region of interest" description="Disordered" evidence="1">
    <location>
        <begin position="1"/>
        <end position="40"/>
    </location>
</feature>
<sequence length="339" mass="37619">MQLTVTDFAVDDTGDTDGDPSNESPARQTNDHHRTHRNGSTVTTVIPAYNEEQALRSVVEEYLEYSDELLVVDDGSTDDTPRIGKALASSLENVRYVAHEQNRGKANALRTGVSNAVGDIVVFTDADATYPANHISDMRAKIRAGADLVLGSRVSRGTRNIPPINMIGNRLFSFIVSFFGGVSVTDAQTGMRAMKRENFEMLDSEYTANLEFETGMTLHAAKQGYRIAEIPIDYRTRVGETKLRPIRDGWRMIRTILTILAYESSPLLQTAMALSSVFLVVGGYTGIVSIVDVVRTGDVQHDFYPLLTVLFLILAFQTLVPVLASEQIRTRLDRIEERR</sequence>
<name>A0A1H9MV34_9EURY</name>
<dbReference type="STRING" id="1186196.SAMN04489841_3509"/>
<feature type="transmembrane region" description="Helical" evidence="2">
    <location>
        <begin position="303"/>
        <end position="324"/>
    </location>
</feature>
<proteinExistence type="predicted"/>
<dbReference type="InterPro" id="IPR050256">
    <property type="entry name" value="Glycosyltransferase_2"/>
</dbReference>
<feature type="domain" description="Glycosyltransferase 2-like" evidence="3">
    <location>
        <begin position="45"/>
        <end position="200"/>
    </location>
</feature>
<dbReference type="PANTHER" id="PTHR48090">
    <property type="entry name" value="UNDECAPRENYL-PHOSPHATE 4-DEOXY-4-FORMAMIDO-L-ARABINOSE TRANSFERASE-RELATED"/>
    <property type="match status" value="1"/>
</dbReference>
<evidence type="ECO:0000313" key="4">
    <source>
        <dbReference type="EMBL" id="SER27542.1"/>
    </source>
</evidence>
<dbReference type="SUPFAM" id="SSF53448">
    <property type="entry name" value="Nucleotide-diphospho-sugar transferases"/>
    <property type="match status" value="1"/>
</dbReference>
<dbReference type="GO" id="GO:0016740">
    <property type="term" value="F:transferase activity"/>
    <property type="evidence" value="ECO:0007669"/>
    <property type="project" value="UniProtKB-KW"/>
</dbReference>
<feature type="transmembrane region" description="Helical" evidence="2">
    <location>
        <begin position="271"/>
        <end position="291"/>
    </location>
</feature>
<keyword evidence="2" id="KW-0472">Membrane</keyword>
<keyword evidence="2" id="KW-0812">Transmembrane</keyword>
<dbReference type="InterPro" id="IPR001173">
    <property type="entry name" value="Glyco_trans_2-like"/>
</dbReference>
<dbReference type="CDD" id="cd04179">
    <property type="entry name" value="DPM_DPG-synthase_like"/>
    <property type="match status" value="1"/>
</dbReference>
<dbReference type="Proteomes" id="UP000199114">
    <property type="component" value="Unassembled WGS sequence"/>
</dbReference>
<dbReference type="EMBL" id="FOFD01000004">
    <property type="protein sequence ID" value="SER27542.1"/>
    <property type="molecule type" value="Genomic_DNA"/>
</dbReference>
<keyword evidence="5" id="KW-1185">Reference proteome</keyword>
<keyword evidence="2" id="KW-1133">Transmembrane helix</keyword>
<evidence type="ECO:0000256" key="1">
    <source>
        <dbReference type="SAM" id="MobiDB-lite"/>
    </source>
</evidence>